<keyword evidence="3" id="KW-1185">Reference proteome</keyword>
<keyword evidence="1" id="KW-0472">Membrane</keyword>
<keyword evidence="1" id="KW-0812">Transmembrane</keyword>
<feature type="transmembrane region" description="Helical" evidence="1">
    <location>
        <begin position="45"/>
        <end position="69"/>
    </location>
</feature>
<organism evidence="2 3">
    <name type="scientific">Alloscardovia theropitheci</name>
    <dbReference type="NCBI Taxonomy" id="2496842"/>
    <lineage>
        <taxon>Bacteria</taxon>
        <taxon>Bacillati</taxon>
        <taxon>Actinomycetota</taxon>
        <taxon>Actinomycetes</taxon>
        <taxon>Bifidobacteriales</taxon>
        <taxon>Bifidobacteriaceae</taxon>
        <taxon>Alloscardovia</taxon>
    </lineage>
</organism>
<comment type="caution">
    <text evidence="2">The sequence shown here is derived from an EMBL/GenBank/DDBJ whole genome shotgun (WGS) entry which is preliminary data.</text>
</comment>
<reference evidence="2 3" key="1">
    <citation type="submission" date="2018-12" db="EMBL/GenBank/DDBJ databases">
        <title>Alloscrdovia theropitheci sp. nov: a novel taxon from the feces of the bleeding-herat monkey (Theropithecus geleda).</title>
        <authorList>
            <person name="Modesto M."/>
        </authorList>
    </citation>
    <scope>NUCLEOTIDE SEQUENCE [LARGE SCALE GENOMIC DNA]</scope>
    <source>
        <strain evidence="2 3">GLDI4/2</strain>
    </source>
</reference>
<sequence length="137" mass="14867">MSDLRSRYTIGGAFARSLWVTAIVDVIVLFIALIAGFSYANVVGIFSVISAWVLGVCFSEINPLIAMILDKLGLKANSYLVGMLQLWGLKILFVIVLGAILLTFVPRNTAVFCLVLVFSVAIFTIKNVIISALARVL</sequence>
<gene>
    <name evidence="2" type="ORF">EJ419_05055</name>
</gene>
<proteinExistence type="predicted"/>
<feature type="transmembrane region" description="Helical" evidence="1">
    <location>
        <begin position="20"/>
        <end position="39"/>
    </location>
</feature>
<evidence type="ECO:0000313" key="2">
    <source>
        <dbReference type="EMBL" id="TCD54033.1"/>
    </source>
</evidence>
<dbReference type="EMBL" id="RXLP01000021">
    <property type="protein sequence ID" value="TCD54033.1"/>
    <property type="molecule type" value="Genomic_DNA"/>
</dbReference>
<name>A0A4R0QP94_9BIFI</name>
<dbReference type="OrthoDB" id="3242808at2"/>
<evidence type="ECO:0000313" key="3">
    <source>
        <dbReference type="Proteomes" id="UP000291289"/>
    </source>
</evidence>
<evidence type="ECO:0000256" key="1">
    <source>
        <dbReference type="SAM" id="Phobius"/>
    </source>
</evidence>
<dbReference type="AlphaFoldDB" id="A0A4R0QP94"/>
<feature type="transmembrane region" description="Helical" evidence="1">
    <location>
        <begin position="81"/>
        <end position="103"/>
    </location>
</feature>
<dbReference type="Proteomes" id="UP000291289">
    <property type="component" value="Unassembled WGS sequence"/>
</dbReference>
<accession>A0A4R0QP94</accession>
<dbReference type="RefSeq" id="WP_131284275.1">
    <property type="nucleotide sequence ID" value="NZ_RXLP01000021.1"/>
</dbReference>
<protein>
    <submittedName>
        <fullName evidence="2">Uncharacterized protein</fullName>
    </submittedName>
</protein>
<keyword evidence="1" id="KW-1133">Transmembrane helix</keyword>
<feature type="transmembrane region" description="Helical" evidence="1">
    <location>
        <begin position="109"/>
        <end position="134"/>
    </location>
</feature>